<proteinExistence type="predicted"/>
<name>A0A0E9M268_9BACT</name>
<dbReference type="InterPro" id="IPR020568">
    <property type="entry name" value="Ribosomal_Su5_D2-typ_SF"/>
</dbReference>
<reference evidence="1 2" key="1">
    <citation type="journal article" date="2015" name="Microbes Environ.">
        <title>Distribution and evolution of nitrogen fixation genes in the phylum bacteroidetes.</title>
        <authorList>
            <person name="Inoue J."/>
            <person name="Oshima K."/>
            <person name="Suda W."/>
            <person name="Sakamoto M."/>
            <person name="Iino T."/>
            <person name="Noda S."/>
            <person name="Hongoh Y."/>
            <person name="Hattori M."/>
            <person name="Ohkuma M."/>
        </authorList>
    </citation>
    <scope>NUCLEOTIDE SEQUENCE [LARGE SCALE GENOMIC DNA]</scope>
    <source>
        <strain evidence="1">JCM 15548</strain>
    </source>
</reference>
<gene>
    <name evidence="1" type="ORF">JCM15548_13982</name>
</gene>
<protein>
    <recommendedName>
        <fullName evidence="3">GHMP kinase</fullName>
    </recommendedName>
</protein>
<evidence type="ECO:0000313" key="2">
    <source>
        <dbReference type="Proteomes" id="UP000032900"/>
    </source>
</evidence>
<sequence>MQQSYHASGKLLISAEYLVLKGALALAVPLNKGQRLTVEPWSEEGLLWRAHTLSGLWFDAQFDKYLNVLSSSSAPHAQQLQNILQQVVAQNPVVGPQLINRQVTTQLEFDPQWGWGSSSTLLSLLAQWLPIDPYSLMDATFGGSGYDLACGTAHGPLFYRRHPAQPPEITPAPFHPPFMNQLGVVWLQQKQTSSQEVRRFLSEQTSHQALVDEASLLTREMATTSDPDTFSRMMQQHEALIARATNQTPVQQRLFPDFIGSIKSLGAWGGDFVLFITPDSLSSARSYFADKGYHTLFPLADILLFSSHQTGQ</sequence>
<accession>A0A0E9M268</accession>
<evidence type="ECO:0000313" key="1">
    <source>
        <dbReference type="EMBL" id="GAO31604.1"/>
    </source>
</evidence>
<dbReference type="SUPFAM" id="SSF54211">
    <property type="entry name" value="Ribosomal protein S5 domain 2-like"/>
    <property type="match status" value="1"/>
</dbReference>
<keyword evidence="2" id="KW-1185">Reference proteome</keyword>
<comment type="caution">
    <text evidence="1">The sequence shown here is derived from an EMBL/GenBank/DDBJ whole genome shotgun (WGS) entry which is preliminary data.</text>
</comment>
<dbReference type="Gene3D" id="3.30.230.10">
    <property type="match status" value="1"/>
</dbReference>
<dbReference type="EMBL" id="BAZW01000053">
    <property type="protein sequence ID" value="GAO31604.1"/>
    <property type="molecule type" value="Genomic_DNA"/>
</dbReference>
<dbReference type="RefSeq" id="WP_062127805.1">
    <property type="nucleotide sequence ID" value="NZ_BAZW01000053.1"/>
</dbReference>
<dbReference type="InterPro" id="IPR047765">
    <property type="entry name" value="GHMP_GYDIA-like"/>
</dbReference>
<dbReference type="InterPro" id="IPR014721">
    <property type="entry name" value="Ribsml_uS5_D2-typ_fold_subgr"/>
</dbReference>
<dbReference type="AlphaFoldDB" id="A0A0E9M268"/>
<organism evidence="1 2">
    <name type="scientific">Geofilum rubicundum JCM 15548</name>
    <dbReference type="NCBI Taxonomy" id="1236989"/>
    <lineage>
        <taxon>Bacteria</taxon>
        <taxon>Pseudomonadati</taxon>
        <taxon>Bacteroidota</taxon>
        <taxon>Bacteroidia</taxon>
        <taxon>Marinilabiliales</taxon>
        <taxon>Marinilabiliaceae</taxon>
        <taxon>Geofilum</taxon>
    </lineage>
</organism>
<evidence type="ECO:0008006" key="3">
    <source>
        <dbReference type="Google" id="ProtNLM"/>
    </source>
</evidence>
<dbReference type="NCBIfam" id="NF040656">
    <property type="entry name" value="GHMP_GYDIA"/>
    <property type="match status" value="1"/>
</dbReference>
<dbReference type="Proteomes" id="UP000032900">
    <property type="component" value="Unassembled WGS sequence"/>
</dbReference>
<dbReference type="STRING" id="1236989.JCM15548_13982"/>
<dbReference type="OrthoDB" id="5288719at2"/>